<sequence length="467" mass="52309">MAKKAIASPAQPPPQAIQRRSVTEEPLSLEQGPGAGNSFTIWMASIADTFTAWGTSVARRDQQLRDWWHTESFLGSAIYTVTSANAAFEWKLTGPPRTTERVQEILEMADKGRGWMSFIQKISIDLYTQDNGAFFEIIRSANSPSAPILGINHLEALRCTRTGDVRFPVIYTDTKSVRHKMPWYSIVLLEEFASPIEEMFNVQYCAVTRVLRMAQIMRDIAIYRGEKIGGRFAEAIHIVGGIKQSAIEDVQKRMQENADNAGLAKYLSPLIIGSLDPQASVSSVTLDMKALPEGFDLDAELQWYIAGIALGLGRDYQEFAPLPRGQLGSGAQSEVLHLKSRGKGPATFMELIEHALNSFVMPRTVTFEYVKQDIDLEKREAEVKKTRAEERKIRIDSGEIDPVLARQMAQDSGDLDARFLELIGEEDLTPDMMLRQGENPNEEGLPTDEKARAEVGPRFPFALWRKR</sequence>
<comment type="caution">
    <text evidence="2">The sequence shown here is derived from an EMBL/GenBank/DDBJ whole genome shotgun (WGS) entry which is preliminary data.</text>
</comment>
<reference evidence="2" key="1">
    <citation type="journal article" date="2015" name="Nature">
        <title>Complex archaea that bridge the gap between prokaryotes and eukaryotes.</title>
        <authorList>
            <person name="Spang A."/>
            <person name="Saw J.H."/>
            <person name="Jorgensen S.L."/>
            <person name="Zaremba-Niedzwiedzka K."/>
            <person name="Martijn J."/>
            <person name="Lind A.E."/>
            <person name="van Eijk R."/>
            <person name="Schleper C."/>
            <person name="Guy L."/>
            <person name="Ettema T.J."/>
        </authorList>
    </citation>
    <scope>NUCLEOTIDE SEQUENCE</scope>
</reference>
<dbReference type="AlphaFoldDB" id="A0A0F9MJ40"/>
<accession>A0A0F9MJ40</accession>
<feature type="region of interest" description="Disordered" evidence="1">
    <location>
        <begin position="429"/>
        <end position="452"/>
    </location>
</feature>
<feature type="region of interest" description="Disordered" evidence="1">
    <location>
        <begin position="1"/>
        <end position="33"/>
    </location>
</feature>
<dbReference type="EMBL" id="LAZR01010020">
    <property type="protein sequence ID" value="KKM69252.1"/>
    <property type="molecule type" value="Genomic_DNA"/>
</dbReference>
<evidence type="ECO:0000313" key="2">
    <source>
        <dbReference type="EMBL" id="KKM69252.1"/>
    </source>
</evidence>
<proteinExistence type="predicted"/>
<organism evidence="2">
    <name type="scientific">marine sediment metagenome</name>
    <dbReference type="NCBI Taxonomy" id="412755"/>
    <lineage>
        <taxon>unclassified sequences</taxon>
        <taxon>metagenomes</taxon>
        <taxon>ecological metagenomes</taxon>
    </lineage>
</organism>
<evidence type="ECO:0000256" key="1">
    <source>
        <dbReference type="SAM" id="MobiDB-lite"/>
    </source>
</evidence>
<name>A0A0F9MJ40_9ZZZZ</name>
<gene>
    <name evidence="2" type="ORF">LCGC14_1452700</name>
</gene>
<protein>
    <submittedName>
        <fullName evidence="2">Uncharacterized protein</fullName>
    </submittedName>
</protein>